<reference evidence="1 2" key="1">
    <citation type="journal article" date="2015" name="Stand. Genomic Sci.">
        <title>Genomic Encyclopedia of Bacterial and Archaeal Type Strains, Phase III: the genomes of soil and plant-associated and newly described type strains.</title>
        <authorList>
            <person name="Whitman W.B."/>
            <person name="Woyke T."/>
            <person name="Klenk H.P."/>
            <person name="Zhou Y."/>
            <person name="Lilburn T.G."/>
            <person name="Beck B.J."/>
            <person name="De Vos P."/>
            <person name="Vandamme P."/>
            <person name="Eisen J.A."/>
            <person name="Garrity G."/>
            <person name="Hugenholtz P."/>
            <person name="Kyrpides N.C."/>
        </authorList>
    </citation>
    <scope>NUCLEOTIDE SEQUENCE [LARGE SCALE GENOMIC DNA]</scope>
    <source>
        <strain evidence="1 2">CECT 7306</strain>
    </source>
</reference>
<comment type="caution">
    <text evidence="1">The sequence shown here is derived from an EMBL/GenBank/DDBJ whole genome shotgun (WGS) entry which is preliminary data.</text>
</comment>
<dbReference type="Pfam" id="PF19664">
    <property type="entry name" value="DUF6167"/>
    <property type="match status" value="1"/>
</dbReference>
<dbReference type="EMBL" id="RJKN01000009">
    <property type="protein sequence ID" value="ROP26841.1"/>
    <property type="molecule type" value="Genomic_DNA"/>
</dbReference>
<name>A0A3N1G9F0_9ACTN</name>
<evidence type="ECO:0000313" key="2">
    <source>
        <dbReference type="Proteomes" id="UP000276232"/>
    </source>
</evidence>
<proteinExistence type="predicted"/>
<dbReference type="RefSeq" id="WP_199720313.1">
    <property type="nucleotide sequence ID" value="NZ_RJKN01000009.1"/>
</dbReference>
<protein>
    <submittedName>
        <fullName evidence="1">Uncharacterized protein</fullName>
    </submittedName>
</protein>
<dbReference type="AlphaFoldDB" id="A0A3N1G9F0"/>
<evidence type="ECO:0000313" key="1">
    <source>
        <dbReference type="EMBL" id="ROP26841.1"/>
    </source>
</evidence>
<sequence>MGRLVWLGLGAVAGVVAVRRAAGAVRSATPAGLQGRADGWLADVRAFVADVRAGAAERETELRVALGVDAGAMSETEARDLVERPYSPRG</sequence>
<accession>A0A3N1G9F0</accession>
<dbReference type="InParanoid" id="A0A3N1G9F0"/>
<dbReference type="Proteomes" id="UP000276232">
    <property type="component" value="Unassembled WGS sequence"/>
</dbReference>
<organism evidence="1 2">
    <name type="scientific">Pseudokineococcus lusitanus</name>
    <dbReference type="NCBI Taxonomy" id="763993"/>
    <lineage>
        <taxon>Bacteria</taxon>
        <taxon>Bacillati</taxon>
        <taxon>Actinomycetota</taxon>
        <taxon>Actinomycetes</taxon>
        <taxon>Kineosporiales</taxon>
        <taxon>Kineosporiaceae</taxon>
        <taxon>Pseudokineococcus</taxon>
    </lineage>
</organism>
<dbReference type="InterPro" id="IPR046165">
    <property type="entry name" value="DUF6167"/>
</dbReference>
<keyword evidence="2" id="KW-1185">Reference proteome</keyword>
<gene>
    <name evidence="1" type="ORF">EDC03_3078</name>
</gene>